<protein>
    <submittedName>
        <fullName evidence="3">Uncharacterized protein</fullName>
    </submittedName>
</protein>
<proteinExistence type="predicted"/>
<evidence type="ECO:0000313" key="3">
    <source>
        <dbReference type="EMBL" id="KAK1856656.1"/>
    </source>
</evidence>
<dbReference type="PANTHER" id="PTHR37576:SF2">
    <property type="entry name" value="DEFECT AT LOW TEMPERATURE PROTEIN 1"/>
    <property type="match status" value="1"/>
</dbReference>
<keyword evidence="2" id="KW-0812">Transmembrane</keyword>
<gene>
    <name evidence="3" type="ORF">CCHR01_00626</name>
</gene>
<keyword evidence="2" id="KW-0472">Membrane</keyword>
<evidence type="ECO:0000256" key="1">
    <source>
        <dbReference type="SAM" id="MobiDB-lite"/>
    </source>
</evidence>
<feature type="region of interest" description="Disordered" evidence="1">
    <location>
        <begin position="1"/>
        <end position="46"/>
    </location>
</feature>
<organism evidence="3 4">
    <name type="scientific">Colletotrichum chrysophilum</name>
    <dbReference type="NCBI Taxonomy" id="1836956"/>
    <lineage>
        <taxon>Eukaryota</taxon>
        <taxon>Fungi</taxon>
        <taxon>Dikarya</taxon>
        <taxon>Ascomycota</taxon>
        <taxon>Pezizomycotina</taxon>
        <taxon>Sordariomycetes</taxon>
        <taxon>Hypocreomycetidae</taxon>
        <taxon>Glomerellales</taxon>
        <taxon>Glomerellaceae</taxon>
        <taxon>Colletotrichum</taxon>
        <taxon>Colletotrichum gloeosporioides species complex</taxon>
    </lineage>
</organism>
<dbReference type="EMBL" id="JAQOWY010000006">
    <property type="protein sequence ID" value="KAK1856656.1"/>
    <property type="molecule type" value="Genomic_DNA"/>
</dbReference>
<keyword evidence="4" id="KW-1185">Reference proteome</keyword>
<accession>A0AAD9AY71</accession>
<evidence type="ECO:0000256" key="2">
    <source>
        <dbReference type="SAM" id="Phobius"/>
    </source>
</evidence>
<comment type="caution">
    <text evidence="3">The sequence shown here is derived from an EMBL/GenBank/DDBJ whole genome shotgun (WGS) entry which is preliminary data.</text>
</comment>
<keyword evidence="2" id="KW-1133">Transmembrane helix</keyword>
<evidence type="ECO:0000313" key="4">
    <source>
        <dbReference type="Proteomes" id="UP001243330"/>
    </source>
</evidence>
<reference evidence="3" key="1">
    <citation type="submission" date="2023-01" db="EMBL/GenBank/DDBJ databases">
        <title>Colletotrichum chrysophilum M932 genome sequence.</title>
        <authorList>
            <person name="Baroncelli R."/>
        </authorList>
    </citation>
    <scope>NUCLEOTIDE SEQUENCE</scope>
    <source>
        <strain evidence="3">M932</strain>
    </source>
</reference>
<feature type="compositionally biased region" description="Basic and acidic residues" evidence="1">
    <location>
        <begin position="7"/>
        <end position="20"/>
    </location>
</feature>
<dbReference type="AlphaFoldDB" id="A0AAD9AY71"/>
<dbReference type="Proteomes" id="UP001243330">
    <property type="component" value="Unassembled WGS sequence"/>
</dbReference>
<dbReference type="InterPro" id="IPR021514">
    <property type="entry name" value="DUF3176"/>
</dbReference>
<sequence>MSLYDSGETRNDNLARRPHTDNGGAKEPPVSQKDDRSNTSTNDESASQTVYRWLPGRWKRIPFLAALSIIMTWVLSGTMIVVVLVADGTATGSWTVSPTVLAAIIATAANILLQLALSKGIAVSWWRRSIEEPTSVRDLHARWIVGQGFVDAVEEVVLRGPNIAAIASIMATIVAINSPLIQRALTPGHGTFEGRFDLGEIRIIQQLPRGYSGIWDHDTKSIGYPTETFSDLARRYFYYPGIILENRAAIGENLAFCDGTCAGWLKGAGFSISCDAVTITELPNLHDANGAYNKSTEVFSSAIRYSEYPDYTVTSPGSTANPVTQDIPRDFTYDSVWKAETGCPSDTKSIRLVSQHCTLRPAIVDYPIVVINGTLSLDPNYGYQSDKTVSLETDQQMRDDVDPNMPVNTTQGSSTFGGIASLLVRRFSSRVSMTMENGGWKQEAEGLLAFELARYGTSMLNGSCAPAFVDPVPWVFQAVRELMFRASVEVPIDDYQRRRSQFSLDENYVLTGQKQRLQGEHRGLSTIYIANHSYLYAAAAITFLTGLMITPLFYGYANLGRLVSLSPLEIAKAFDPPQLREAASNSDAKTLLGSLGNKQVNYGIVHRHTSRGSALLMFADAETARKPKPGTEIPT</sequence>
<feature type="transmembrane region" description="Helical" evidence="2">
    <location>
        <begin position="61"/>
        <end position="86"/>
    </location>
</feature>
<dbReference type="PANTHER" id="PTHR37576">
    <property type="entry name" value="DEFECT AT LOW TEMPERATURE PROTEIN 1"/>
    <property type="match status" value="1"/>
</dbReference>
<dbReference type="Pfam" id="PF11374">
    <property type="entry name" value="DUF3176"/>
    <property type="match status" value="1"/>
</dbReference>
<feature type="transmembrane region" description="Helical" evidence="2">
    <location>
        <begin position="534"/>
        <end position="557"/>
    </location>
</feature>
<feature type="transmembrane region" description="Helical" evidence="2">
    <location>
        <begin position="98"/>
        <end position="117"/>
    </location>
</feature>
<name>A0AAD9AY71_9PEZI</name>